<accession>A0ABM5CQ57</accession>
<proteinExistence type="inferred from homology"/>
<evidence type="ECO:0000256" key="3">
    <source>
        <dbReference type="ARBA" id="ARBA00023274"/>
    </source>
</evidence>
<dbReference type="InterPro" id="IPR023621">
    <property type="entry name" value="Ribosomal_eL31_dom_sf"/>
</dbReference>
<dbReference type="Proteomes" id="UP001652581">
    <property type="component" value="Chromosome 34"/>
</dbReference>
<reference evidence="5" key="1">
    <citation type="submission" date="2025-08" db="UniProtKB">
        <authorList>
            <consortium name="RefSeq"/>
        </authorList>
    </citation>
    <scope>IDENTIFICATION</scope>
</reference>
<evidence type="ECO:0000256" key="1">
    <source>
        <dbReference type="ARBA" id="ARBA00010808"/>
    </source>
</evidence>
<dbReference type="PANTHER" id="PTHR10956">
    <property type="entry name" value="60S RIBOSOMAL PROTEIN L31"/>
    <property type="match status" value="1"/>
</dbReference>
<evidence type="ECO:0000313" key="5">
    <source>
        <dbReference type="RefSeq" id="XP_072810782.1"/>
    </source>
</evidence>
<name>A0ABM5CQ57_VICPA</name>
<dbReference type="GeneID" id="102540539"/>
<gene>
    <name evidence="5" type="primary">LOC102540539</name>
</gene>
<keyword evidence="4" id="KW-1185">Reference proteome</keyword>
<protein>
    <submittedName>
        <fullName evidence="5">Large ribosomal subunit protein eL31-like</fullName>
    </submittedName>
</protein>
<evidence type="ECO:0000256" key="2">
    <source>
        <dbReference type="ARBA" id="ARBA00022980"/>
    </source>
</evidence>
<dbReference type="CDD" id="cd00463">
    <property type="entry name" value="Ribosomal_L31e"/>
    <property type="match status" value="1"/>
</dbReference>
<keyword evidence="3" id="KW-0687">Ribonucleoprotein</keyword>
<dbReference type="Pfam" id="PF01198">
    <property type="entry name" value="Ribosomal_L31e"/>
    <property type="match status" value="1"/>
</dbReference>
<dbReference type="SUPFAM" id="SSF54575">
    <property type="entry name" value="Ribosomal protein L31e"/>
    <property type="match status" value="1"/>
</dbReference>
<dbReference type="PANTHER" id="PTHR10956:SF0">
    <property type="entry name" value="60S RIBOSOMAL PROTEIN L31"/>
    <property type="match status" value="1"/>
</dbReference>
<keyword evidence="2" id="KW-0689">Ribosomal protein</keyword>
<organism evidence="4 5">
    <name type="scientific">Vicugna pacos</name>
    <name type="common">Alpaca</name>
    <name type="synonym">Lama pacos</name>
    <dbReference type="NCBI Taxonomy" id="30538"/>
    <lineage>
        <taxon>Eukaryota</taxon>
        <taxon>Metazoa</taxon>
        <taxon>Chordata</taxon>
        <taxon>Craniata</taxon>
        <taxon>Vertebrata</taxon>
        <taxon>Euteleostomi</taxon>
        <taxon>Mammalia</taxon>
        <taxon>Eutheria</taxon>
        <taxon>Laurasiatheria</taxon>
        <taxon>Artiodactyla</taxon>
        <taxon>Tylopoda</taxon>
        <taxon>Camelidae</taxon>
        <taxon>Vicugna</taxon>
    </lineage>
</organism>
<evidence type="ECO:0000313" key="4">
    <source>
        <dbReference type="Proteomes" id="UP001652581"/>
    </source>
</evidence>
<dbReference type="Gene3D" id="3.10.440.10">
    <property type="match status" value="1"/>
</dbReference>
<dbReference type="SMART" id="SM01380">
    <property type="entry name" value="Ribosomal_L31e"/>
    <property type="match status" value="1"/>
</dbReference>
<comment type="similarity">
    <text evidence="1">Belongs to the eukaryotic ribosomal protein eL31 family.</text>
</comment>
<sequence>MAPAKTGGKKKGWSTNNEVVTGEYTINIYKSSRGVGFKKRVPRTLRGIWKFAMKEMGTPGGRADTRLNKAVWARGIRNVPYLIRVQWSRGRNEDEDSPNKRYTLVTHVPVSTFKTL</sequence>
<dbReference type="InterPro" id="IPR000054">
    <property type="entry name" value="Ribosomal_eL31"/>
</dbReference>
<dbReference type="RefSeq" id="XP_072810782.1">
    <property type="nucleotide sequence ID" value="XM_072954681.1"/>
</dbReference>